<sequence length="65" mass="7191">MSDKLKVKPAEGVNVRRIENGKHIAAAGEEVPNNSFYRRRIKDGDLIDINAGKSDTKVAAKKELK</sequence>
<name>M5DP69_9GAMM</name>
<dbReference type="InterPro" id="IPR024400">
    <property type="entry name" value="DUF2635"/>
</dbReference>
<accession>M5DP69</accession>
<protein>
    <recommendedName>
        <fullName evidence="3">DUF2635 domain-containing protein</fullName>
    </recommendedName>
</protein>
<keyword evidence="2" id="KW-1185">Reference proteome</keyword>
<dbReference type="Proteomes" id="UP000011866">
    <property type="component" value="Chromosome"/>
</dbReference>
<dbReference type="KEGG" id="tol:TOL_0498"/>
<dbReference type="AlphaFoldDB" id="M5DP69"/>
<dbReference type="EMBL" id="HF680312">
    <property type="protein sequence ID" value="CCU70937.1"/>
    <property type="molecule type" value="Genomic_DNA"/>
</dbReference>
<dbReference type="HOGENOM" id="CLU_184380_6_0_6"/>
<evidence type="ECO:0000313" key="2">
    <source>
        <dbReference type="Proteomes" id="UP000011866"/>
    </source>
</evidence>
<evidence type="ECO:0008006" key="3">
    <source>
        <dbReference type="Google" id="ProtNLM"/>
    </source>
</evidence>
<dbReference type="GeneID" id="79175482"/>
<reference evidence="1 2" key="1">
    <citation type="journal article" date="2013" name="Genome Announc.">
        <title>Genome Sequence of Thalassolituus oleivorans MIL-1 (DSM 14913T).</title>
        <authorList>
            <person name="Golyshin P.N."/>
            <person name="Werner J."/>
            <person name="Chernikova T.N."/>
            <person name="Tran H."/>
            <person name="Ferrer M."/>
            <person name="Yakimov M.M."/>
            <person name="Teeling H."/>
            <person name="Golyshina O.V."/>
        </authorList>
    </citation>
    <scope>NUCLEOTIDE SEQUENCE [LARGE SCALE GENOMIC DNA]</scope>
    <source>
        <strain evidence="1 2">MIL-1</strain>
    </source>
</reference>
<organism evidence="1 2">
    <name type="scientific">Thalassolituus oleivorans MIL-1</name>
    <dbReference type="NCBI Taxonomy" id="1298593"/>
    <lineage>
        <taxon>Bacteria</taxon>
        <taxon>Pseudomonadati</taxon>
        <taxon>Pseudomonadota</taxon>
        <taxon>Gammaproteobacteria</taxon>
        <taxon>Oceanospirillales</taxon>
        <taxon>Oceanospirillaceae</taxon>
        <taxon>Thalassolituus</taxon>
    </lineage>
</organism>
<dbReference type="Pfam" id="PF10948">
    <property type="entry name" value="DUF2635"/>
    <property type="match status" value="1"/>
</dbReference>
<dbReference type="RefSeq" id="WP_015485677.1">
    <property type="nucleotide sequence ID" value="NC_020888.1"/>
</dbReference>
<proteinExistence type="predicted"/>
<evidence type="ECO:0000313" key="1">
    <source>
        <dbReference type="EMBL" id="CCU70937.1"/>
    </source>
</evidence>
<gene>
    <name evidence="1" type="ORF">TOL_0498</name>
</gene>